<proteinExistence type="predicted"/>
<dbReference type="AlphaFoldDB" id="A0AAN8XNB8"/>
<dbReference type="EMBL" id="JAWJWE010000001">
    <property type="protein sequence ID" value="KAK6644019.1"/>
    <property type="molecule type" value="Genomic_DNA"/>
</dbReference>
<name>A0AAN8XNB8_POLSC</name>
<reference evidence="2 3" key="1">
    <citation type="submission" date="2023-10" db="EMBL/GenBank/DDBJ databases">
        <title>Genomes of two closely related lineages of the louse Polyplax serrata with different host specificities.</title>
        <authorList>
            <person name="Martinu J."/>
            <person name="Tarabai H."/>
            <person name="Stefka J."/>
            <person name="Hypsa V."/>
        </authorList>
    </citation>
    <scope>NUCLEOTIDE SEQUENCE [LARGE SCALE GENOMIC DNA]</scope>
    <source>
        <strain evidence="2">HR10_N</strain>
    </source>
</reference>
<dbReference type="Proteomes" id="UP001372834">
    <property type="component" value="Unassembled WGS sequence"/>
</dbReference>
<evidence type="ECO:0000256" key="1">
    <source>
        <dbReference type="SAM" id="MobiDB-lite"/>
    </source>
</evidence>
<organism evidence="2 3">
    <name type="scientific">Polyplax serrata</name>
    <name type="common">Common mouse louse</name>
    <dbReference type="NCBI Taxonomy" id="468196"/>
    <lineage>
        <taxon>Eukaryota</taxon>
        <taxon>Metazoa</taxon>
        <taxon>Ecdysozoa</taxon>
        <taxon>Arthropoda</taxon>
        <taxon>Hexapoda</taxon>
        <taxon>Insecta</taxon>
        <taxon>Pterygota</taxon>
        <taxon>Neoptera</taxon>
        <taxon>Paraneoptera</taxon>
        <taxon>Psocodea</taxon>
        <taxon>Troctomorpha</taxon>
        <taxon>Phthiraptera</taxon>
        <taxon>Anoplura</taxon>
        <taxon>Polyplacidae</taxon>
        <taxon>Polyplax</taxon>
    </lineage>
</organism>
<feature type="region of interest" description="Disordered" evidence="1">
    <location>
        <begin position="90"/>
        <end position="109"/>
    </location>
</feature>
<sequence length="118" mass="13166">MEISGCCQNDRQDGLCEVQFVSWAVGMQMGDQKCMSDPPLENKEAAPEKFGGKNFSRRQLEREMRVVMRGTVERARLTASSAVDFFCTADRNQNNPTADEDRQDRPVGALAVSLSSCR</sequence>
<evidence type="ECO:0000313" key="3">
    <source>
        <dbReference type="Proteomes" id="UP001372834"/>
    </source>
</evidence>
<feature type="compositionally biased region" description="Basic and acidic residues" evidence="1">
    <location>
        <begin position="40"/>
        <end position="51"/>
    </location>
</feature>
<accession>A0AAN8XNB8</accession>
<comment type="caution">
    <text evidence="2">The sequence shown here is derived from an EMBL/GenBank/DDBJ whole genome shotgun (WGS) entry which is preliminary data.</text>
</comment>
<protein>
    <submittedName>
        <fullName evidence="2">Uncharacterized protein</fullName>
    </submittedName>
</protein>
<evidence type="ECO:0000313" key="2">
    <source>
        <dbReference type="EMBL" id="KAK6644019.1"/>
    </source>
</evidence>
<gene>
    <name evidence="2" type="ORF">RUM43_000284</name>
</gene>
<feature type="region of interest" description="Disordered" evidence="1">
    <location>
        <begin position="34"/>
        <end position="55"/>
    </location>
</feature>